<dbReference type="Proteomes" id="UP001597511">
    <property type="component" value="Unassembled WGS sequence"/>
</dbReference>
<keyword evidence="2" id="KW-1185">Reference proteome</keyword>
<proteinExistence type="predicted"/>
<evidence type="ECO:0000313" key="1">
    <source>
        <dbReference type="EMBL" id="MFD2918506.1"/>
    </source>
</evidence>
<evidence type="ECO:0000313" key="2">
    <source>
        <dbReference type="Proteomes" id="UP001597511"/>
    </source>
</evidence>
<reference evidence="2" key="1">
    <citation type="journal article" date="2019" name="Int. J. Syst. Evol. Microbiol.">
        <title>The Global Catalogue of Microorganisms (GCM) 10K type strain sequencing project: providing services to taxonomists for standard genome sequencing and annotation.</title>
        <authorList>
            <consortium name="The Broad Institute Genomics Platform"/>
            <consortium name="The Broad Institute Genome Sequencing Center for Infectious Disease"/>
            <person name="Wu L."/>
            <person name="Ma J."/>
        </authorList>
    </citation>
    <scope>NUCLEOTIDE SEQUENCE [LARGE SCALE GENOMIC DNA]</scope>
    <source>
        <strain evidence="2">KCTC 23299</strain>
    </source>
</reference>
<accession>A0ABW6A0Y2</accession>
<protein>
    <submittedName>
        <fullName evidence="1">Uncharacterized protein</fullName>
    </submittedName>
</protein>
<sequence>MEIYKLNNDHHYKNITGIDAPTITQFHDFKGQELSKAWITPQFDLLEHVATLSTEKKSDRSKLADFDLRCYGNILIVKSKYNKLFAGLAIEFLPVKIVSLDEEFSFINVLTIVAAINFTGLDYKQSMDMLKSDNINFDKAAITGNHLFRDKKIINFYYCTGHFKKIIEDNQLKGLHLKKAGIAS</sequence>
<organism evidence="1 2">
    <name type="scientific">Terrimonas rubra</name>
    <dbReference type="NCBI Taxonomy" id="1035890"/>
    <lineage>
        <taxon>Bacteria</taxon>
        <taxon>Pseudomonadati</taxon>
        <taxon>Bacteroidota</taxon>
        <taxon>Chitinophagia</taxon>
        <taxon>Chitinophagales</taxon>
        <taxon>Chitinophagaceae</taxon>
        <taxon>Terrimonas</taxon>
    </lineage>
</organism>
<gene>
    <name evidence="1" type="ORF">ACFS6H_02220</name>
</gene>
<dbReference type="RefSeq" id="WP_386094761.1">
    <property type="nucleotide sequence ID" value="NZ_JBHUOZ010000001.1"/>
</dbReference>
<comment type="caution">
    <text evidence="1">The sequence shown here is derived from an EMBL/GenBank/DDBJ whole genome shotgun (WGS) entry which is preliminary data.</text>
</comment>
<dbReference type="EMBL" id="JBHUOZ010000001">
    <property type="protein sequence ID" value="MFD2918506.1"/>
    <property type="molecule type" value="Genomic_DNA"/>
</dbReference>
<name>A0ABW6A0Y2_9BACT</name>